<gene>
    <name evidence="1" type="ORF">GMARGA_LOCUS36660</name>
</gene>
<accession>A0ABN7X075</accession>
<dbReference type="EMBL" id="CAJVQB010073155">
    <property type="protein sequence ID" value="CAG8843659.1"/>
    <property type="molecule type" value="Genomic_DNA"/>
</dbReference>
<organism evidence="1 2">
    <name type="scientific">Gigaspora margarita</name>
    <dbReference type="NCBI Taxonomy" id="4874"/>
    <lineage>
        <taxon>Eukaryota</taxon>
        <taxon>Fungi</taxon>
        <taxon>Fungi incertae sedis</taxon>
        <taxon>Mucoromycota</taxon>
        <taxon>Glomeromycotina</taxon>
        <taxon>Glomeromycetes</taxon>
        <taxon>Diversisporales</taxon>
        <taxon>Gigasporaceae</taxon>
        <taxon>Gigaspora</taxon>
    </lineage>
</organism>
<reference evidence="1 2" key="1">
    <citation type="submission" date="2021-06" db="EMBL/GenBank/DDBJ databases">
        <authorList>
            <person name="Kallberg Y."/>
            <person name="Tangrot J."/>
            <person name="Rosling A."/>
        </authorList>
    </citation>
    <scope>NUCLEOTIDE SEQUENCE [LARGE SCALE GENOMIC DNA]</scope>
    <source>
        <strain evidence="1 2">120-4 pot B 10/14</strain>
    </source>
</reference>
<keyword evidence="2" id="KW-1185">Reference proteome</keyword>
<feature type="non-terminal residue" evidence="1">
    <location>
        <position position="1"/>
    </location>
</feature>
<evidence type="ECO:0000313" key="2">
    <source>
        <dbReference type="Proteomes" id="UP000789901"/>
    </source>
</evidence>
<name>A0ABN7X075_GIGMA</name>
<dbReference type="Proteomes" id="UP000789901">
    <property type="component" value="Unassembled WGS sequence"/>
</dbReference>
<proteinExistence type="predicted"/>
<sequence length="247" mass="28481">IEKVFSMAQMRAEINYKCTIEAAKSLEQNILSNINTIFGSDDRKHKQINSDKLVEQGSSNVEQESPSVEKESPIIELETIENEEMIIDDDSDLSANEDINDEWKSVLKEWSEDLISEEESVNEVEGLFFEIEETEDLSSNELLVGLSHPADDPKGKWKLANLFDIGPERFQKKNSNLKENPEFITRIKRSIIEKEALDYRLETLKKQNIGNKIEQDVEIKIENKGDDLALRRHCLSDRVLEKCKHED</sequence>
<evidence type="ECO:0000313" key="1">
    <source>
        <dbReference type="EMBL" id="CAG8843659.1"/>
    </source>
</evidence>
<protein>
    <submittedName>
        <fullName evidence="1">4892_t:CDS:1</fullName>
    </submittedName>
</protein>
<comment type="caution">
    <text evidence="1">The sequence shown here is derived from an EMBL/GenBank/DDBJ whole genome shotgun (WGS) entry which is preliminary data.</text>
</comment>